<keyword evidence="2" id="KW-1185">Reference proteome</keyword>
<dbReference type="RefSeq" id="WP_024742028.1">
    <property type="nucleotide sequence ID" value="NZ_BAUG01000044.1"/>
</dbReference>
<dbReference type="AlphaFoldDB" id="A0A2H1E5T4"/>
<reference evidence="1 2" key="1">
    <citation type="submission" date="2016-11" db="EMBL/GenBank/DDBJ databases">
        <authorList>
            <person name="Jaros S."/>
            <person name="Januszkiewicz K."/>
            <person name="Wedrychowicz H."/>
        </authorList>
    </citation>
    <scope>NUCLEOTIDE SEQUENCE [LARGE SCALE GENOMIC DNA]</scope>
    <source>
        <strain evidence="1">NCIMB 2154T</strain>
    </source>
</reference>
<dbReference type="Proteomes" id="UP000231564">
    <property type="component" value="Chromosome MARIT"/>
</dbReference>
<evidence type="ECO:0000313" key="2">
    <source>
        <dbReference type="Proteomes" id="UP000231564"/>
    </source>
</evidence>
<evidence type="ECO:0000313" key="1">
    <source>
        <dbReference type="EMBL" id="SFZ80005.1"/>
    </source>
</evidence>
<proteinExistence type="predicted"/>
<name>A0A2H1E5T4_9FLAO</name>
<protein>
    <submittedName>
        <fullName evidence="1">Uncharacterized protein</fullName>
    </submittedName>
</protein>
<dbReference type="GeneID" id="47721695"/>
<accession>A0A2H1E5T4</accession>
<dbReference type="EMBL" id="LT634361">
    <property type="protein sequence ID" value="SFZ80005.1"/>
    <property type="molecule type" value="Genomic_DNA"/>
</dbReference>
<organism evidence="1 2">
    <name type="scientific">Tenacibaculum maritimum NCIMB 2154</name>
    <dbReference type="NCBI Taxonomy" id="1349785"/>
    <lineage>
        <taxon>Bacteria</taxon>
        <taxon>Pseudomonadati</taxon>
        <taxon>Bacteroidota</taxon>
        <taxon>Flavobacteriia</taxon>
        <taxon>Flavobacteriales</taxon>
        <taxon>Flavobacteriaceae</taxon>
        <taxon>Tenacibaculum</taxon>
    </lineage>
</organism>
<sequence length="161" mass="19089">MKRFVFFIKLAFCFFISCKAIKRNEKQEVGIEKKIKVEDFITFGCRINDDSIYFILKNNTSKVLRISNPKYWSFIQSNLYSQNEVLVPSIKVKPYIGLRDNMLIIEPYQKIETKFDYTISQLYKVKLKGNYTLNFIYRGKIKIKSINSNFETLSNSVLLEF</sequence>
<gene>
    <name evidence="1" type="ORF">MARIT_0084</name>
</gene>
<dbReference type="KEGG" id="tmar:MARIT_0084"/>